<accession>A0AA46AJ14</accession>
<dbReference type="AlphaFoldDB" id="A0AA46AJ14"/>
<organism evidence="2 3">
    <name type="scientific">Anoxynatronum buryatiense</name>
    <dbReference type="NCBI Taxonomy" id="489973"/>
    <lineage>
        <taxon>Bacteria</taxon>
        <taxon>Bacillati</taxon>
        <taxon>Bacillota</taxon>
        <taxon>Clostridia</taxon>
        <taxon>Eubacteriales</taxon>
        <taxon>Clostridiaceae</taxon>
        <taxon>Anoxynatronum</taxon>
    </lineage>
</organism>
<dbReference type="InterPro" id="IPR003148">
    <property type="entry name" value="RCK_N"/>
</dbReference>
<proteinExistence type="predicted"/>
<dbReference type="Proteomes" id="UP001158066">
    <property type="component" value="Unassembled WGS sequence"/>
</dbReference>
<dbReference type="RefSeq" id="WP_283409135.1">
    <property type="nucleotide sequence ID" value="NZ_FXUF01000005.1"/>
</dbReference>
<evidence type="ECO:0000313" key="3">
    <source>
        <dbReference type="Proteomes" id="UP001158066"/>
    </source>
</evidence>
<dbReference type="EMBL" id="FXUF01000005">
    <property type="protein sequence ID" value="SMP55184.1"/>
    <property type="molecule type" value="Genomic_DNA"/>
</dbReference>
<gene>
    <name evidence="2" type="ORF">SAMN06296020_105220</name>
</gene>
<reference evidence="2" key="1">
    <citation type="submission" date="2017-05" db="EMBL/GenBank/DDBJ databases">
        <authorList>
            <person name="Varghese N."/>
            <person name="Submissions S."/>
        </authorList>
    </citation>
    <scope>NUCLEOTIDE SEQUENCE</scope>
    <source>
        <strain evidence="2">Su22</strain>
    </source>
</reference>
<keyword evidence="3" id="KW-1185">Reference proteome</keyword>
<sequence>MRFLLGLTTVGFILLGYRVMQQLDGFFDRQGFDLDLKVPLVSMALIYWENQPVTRFESMLQQEKIPYRIVTEPQIPEDVKPIAVLALSENDLNNLLLCTTAKHQFPAVLTVARCNDSLYRHLFQQGGVDTVLEESLPAEDLLHHVMIP</sequence>
<evidence type="ECO:0000313" key="2">
    <source>
        <dbReference type="EMBL" id="SMP55184.1"/>
    </source>
</evidence>
<name>A0AA46AJ14_9CLOT</name>
<dbReference type="InterPro" id="IPR036291">
    <property type="entry name" value="NAD(P)-bd_dom_sf"/>
</dbReference>
<feature type="domain" description="RCK N-terminal" evidence="1">
    <location>
        <begin position="83"/>
        <end position="132"/>
    </location>
</feature>
<comment type="caution">
    <text evidence="2">The sequence shown here is derived from an EMBL/GenBank/DDBJ whole genome shotgun (WGS) entry which is preliminary data.</text>
</comment>
<dbReference type="Pfam" id="PF02254">
    <property type="entry name" value="TrkA_N"/>
    <property type="match status" value="1"/>
</dbReference>
<evidence type="ECO:0000259" key="1">
    <source>
        <dbReference type="Pfam" id="PF02254"/>
    </source>
</evidence>
<protein>
    <submittedName>
        <fullName evidence="2">TrkA-N domain-containing protein</fullName>
    </submittedName>
</protein>
<dbReference type="GO" id="GO:0006813">
    <property type="term" value="P:potassium ion transport"/>
    <property type="evidence" value="ECO:0007669"/>
    <property type="project" value="InterPro"/>
</dbReference>
<dbReference type="SUPFAM" id="SSF51735">
    <property type="entry name" value="NAD(P)-binding Rossmann-fold domains"/>
    <property type="match status" value="1"/>
</dbReference>
<dbReference type="Gene3D" id="3.40.50.720">
    <property type="entry name" value="NAD(P)-binding Rossmann-like Domain"/>
    <property type="match status" value="1"/>
</dbReference>